<organism evidence="1 2">
    <name type="scientific">Empedobacter falsenii</name>
    <dbReference type="NCBI Taxonomy" id="343874"/>
    <lineage>
        <taxon>Bacteria</taxon>
        <taxon>Pseudomonadati</taxon>
        <taxon>Bacteroidota</taxon>
        <taxon>Flavobacteriia</taxon>
        <taxon>Flavobacteriales</taxon>
        <taxon>Weeksellaceae</taxon>
        <taxon>Empedobacter</taxon>
    </lineage>
</organism>
<dbReference type="InterPro" id="IPR025048">
    <property type="entry name" value="DUF3987"/>
</dbReference>
<evidence type="ECO:0000313" key="2">
    <source>
        <dbReference type="Proteomes" id="UP000510643"/>
    </source>
</evidence>
<sequence length="395" mass="45870">MMENFHRRCLTWLLMLKPLLETFTGREKDIVLLSSLTHLSAIFPKVFGYYRDELFFPNLYLFVIGQAATGKSKLSIGEKIIQKVKEEILTKNSNFFIPANSSSAKLQEKLSNSFSDGSYIHDNEADTLSFVLKKEWGDYSEILRKAFQHERISISRKSYPEIICDTPKLTVAISGTGEQVKPLIQSRENGLFSRIMFYTYSERSKWNDGSYVGNRRQEIHILNDYLFKVYEVVNSLEREFYLNEEQLSDFNNFFEGYFNAVQDIDENLVDIVLRQAIMMYRLLMIYTVLENTEEFSDEMDRFECSDRAIDFIKVILPYLLRNSLDTASLYDKSIDLKESESEILQLLPQNFKRGEAVKIVVEKLSVSIKTVDNALKRLLNKKALTKIGATYSIVN</sequence>
<dbReference type="KEGG" id="efal:FH779_16565"/>
<dbReference type="AlphaFoldDB" id="A0A7H9DWV2"/>
<evidence type="ECO:0000313" key="1">
    <source>
        <dbReference type="EMBL" id="QLL59600.1"/>
    </source>
</evidence>
<gene>
    <name evidence="1" type="ORF">FH779_16565</name>
</gene>
<proteinExistence type="predicted"/>
<accession>A0A7H9DWV2</accession>
<reference evidence="1 2" key="1">
    <citation type="submission" date="2019-06" db="EMBL/GenBank/DDBJ databases">
        <title>Emergence of pandrug resistant Empedobacter falsenii in China.</title>
        <authorList>
            <person name="Dong N."/>
            <person name="Chen S."/>
            <person name="Zhang R."/>
        </authorList>
    </citation>
    <scope>NUCLEOTIDE SEQUENCE [LARGE SCALE GENOMIC DNA]</scope>
    <source>
        <strain evidence="1 2">1681-1</strain>
    </source>
</reference>
<dbReference type="Pfam" id="PF13148">
    <property type="entry name" value="DUF3987"/>
    <property type="match status" value="1"/>
</dbReference>
<keyword evidence="2" id="KW-1185">Reference proteome</keyword>
<dbReference type="Proteomes" id="UP000510643">
    <property type="component" value="Chromosome"/>
</dbReference>
<dbReference type="EMBL" id="CP040908">
    <property type="protein sequence ID" value="QLL59600.1"/>
    <property type="molecule type" value="Genomic_DNA"/>
</dbReference>
<protein>
    <submittedName>
        <fullName evidence="1">DUF3987 domain-containing protein</fullName>
    </submittedName>
</protein>
<name>A0A7H9DWV2_9FLAO</name>